<evidence type="ECO:0000313" key="3">
    <source>
        <dbReference type="Proteomes" id="UP000286134"/>
    </source>
</evidence>
<keyword evidence="1 2" id="KW-0808">Transferase</keyword>
<comment type="subcellular location">
    <subcellularLocation>
        <location evidence="1">Cytoplasm</location>
    </subcellularLocation>
</comment>
<keyword evidence="1" id="KW-0963">Cytoplasm</keyword>
<evidence type="ECO:0000313" key="2">
    <source>
        <dbReference type="EMBL" id="RKF53280.1"/>
    </source>
</evidence>
<feature type="binding site" evidence="1">
    <location>
        <position position="137"/>
    </location>
    <ligand>
        <name>S-adenosyl-L-methionine</name>
        <dbReference type="ChEBI" id="CHEBI:59789"/>
    </ligand>
</feature>
<evidence type="ECO:0000256" key="1">
    <source>
        <dbReference type="HAMAP-Rule" id="MF_03198"/>
    </source>
</evidence>
<dbReference type="Proteomes" id="UP000286134">
    <property type="component" value="Unassembled WGS sequence"/>
</dbReference>
<reference evidence="2 3" key="1">
    <citation type="journal article" date="2018" name="BMC Genomics">
        <title>Comparative genome analyses reveal sequence features reflecting distinct modes of host-adaptation between dicot and monocot powdery mildew.</title>
        <authorList>
            <person name="Wu Y."/>
            <person name="Ma X."/>
            <person name="Pan Z."/>
            <person name="Kale S.D."/>
            <person name="Song Y."/>
            <person name="King H."/>
            <person name="Zhang Q."/>
            <person name="Presley C."/>
            <person name="Deng X."/>
            <person name="Wei C.I."/>
            <person name="Xiao S."/>
        </authorList>
    </citation>
    <scope>NUCLEOTIDE SEQUENCE [LARGE SCALE GENOMIC DNA]</scope>
    <source>
        <strain evidence="2">UMSG2</strain>
    </source>
</reference>
<dbReference type="AlphaFoldDB" id="A0A420H789"/>
<feature type="binding site" evidence="1">
    <location>
        <position position="58"/>
    </location>
    <ligand>
        <name>S-adenosyl-L-methionine</name>
        <dbReference type="ChEBI" id="CHEBI:59789"/>
    </ligand>
</feature>
<name>A0A420H789_9PEZI</name>
<comment type="similarity">
    <text evidence="1">Belongs to the class I-like SAM-binding methyltransferase superfamily. METTL21 family. EFM6 subfamily.</text>
</comment>
<keyword evidence="3" id="KW-1185">Reference proteome</keyword>
<dbReference type="PANTHER" id="PTHR14614:SF152">
    <property type="entry name" value="PROTEIN-LYSINE N-METHYLTRANSFERASE EFM6"/>
    <property type="match status" value="1"/>
</dbReference>
<dbReference type="PANTHER" id="PTHR14614">
    <property type="entry name" value="HEPATOCELLULAR CARCINOMA-ASSOCIATED ANTIGEN"/>
    <property type="match status" value="1"/>
</dbReference>
<dbReference type="HAMAP" id="MF_03198">
    <property type="entry name" value="Methyltr_EFM6"/>
    <property type="match status" value="1"/>
</dbReference>
<feature type="binding site" evidence="1">
    <location>
        <position position="109"/>
    </location>
    <ligand>
        <name>S-adenosyl-L-methionine</name>
        <dbReference type="ChEBI" id="CHEBI:59789"/>
    </ligand>
</feature>
<keyword evidence="1" id="KW-0949">S-adenosyl-L-methionine</keyword>
<organism evidence="2 3">
    <name type="scientific">Erysiphe neolycopersici</name>
    <dbReference type="NCBI Taxonomy" id="212602"/>
    <lineage>
        <taxon>Eukaryota</taxon>
        <taxon>Fungi</taxon>
        <taxon>Dikarya</taxon>
        <taxon>Ascomycota</taxon>
        <taxon>Pezizomycotina</taxon>
        <taxon>Leotiomycetes</taxon>
        <taxon>Erysiphales</taxon>
        <taxon>Erysiphaceae</taxon>
        <taxon>Erysiphe</taxon>
    </lineage>
</organism>
<dbReference type="GO" id="GO:0005829">
    <property type="term" value="C:cytosol"/>
    <property type="evidence" value="ECO:0007669"/>
    <property type="project" value="TreeGrafter"/>
</dbReference>
<dbReference type="GO" id="GO:0016279">
    <property type="term" value="F:protein-lysine N-methyltransferase activity"/>
    <property type="evidence" value="ECO:0007669"/>
    <property type="project" value="UniProtKB-UniRule"/>
</dbReference>
<dbReference type="OrthoDB" id="407325at2759"/>
<comment type="function">
    <text evidence="1">S-adenosyl-L-methionine-dependent protein-lysine N-methyltransferase that methylates elongation factor 1-alpha.</text>
</comment>
<dbReference type="InterPro" id="IPR033684">
    <property type="entry name" value="EFM6"/>
</dbReference>
<dbReference type="Pfam" id="PF10294">
    <property type="entry name" value="Methyltransf_16"/>
    <property type="match status" value="1"/>
</dbReference>
<gene>
    <name evidence="1" type="primary">EFM6</name>
    <name evidence="2" type="ORF">OnM2_106025</name>
</gene>
<dbReference type="InterPro" id="IPR019410">
    <property type="entry name" value="Methyltransf_16"/>
</dbReference>
<keyword evidence="1 2" id="KW-0489">Methyltransferase</keyword>
<proteinExistence type="inferred from homology"/>
<dbReference type="SUPFAM" id="SSF53335">
    <property type="entry name" value="S-adenosyl-L-methionine-dependent methyltransferases"/>
    <property type="match status" value="1"/>
</dbReference>
<protein>
    <recommendedName>
        <fullName evidence="1">Protein-lysine N-methyltransferase EFM6</fullName>
        <ecNumber evidence="1">2.1.1.-</ecNumber>
    </recommendedName>
    <alternativeName>
        <fullName evidence="1">Elongation factor methyltransferase 6</fullName>
    </alternativeName>
</protein>
<accession>A0A420H789</accession>
<feature type="binding site" evidence="1">
    <location>
        <begin position="85"/>
        <end position="87"/>
    </location>
    <ligand>
        <name>S-adenosyl-L-methionine</name>
        <dbReference type="ChEBI" id="CHEBI:59789"/>
    </ligand>
</feature>
<feature type="binding site" evidence="1">
    <location>
        <position position="156"/>
    </location>
    <ligand>
        <name>S-adenosyl-L-methionine</name>
        <dbReference type="ChEBI" id="CHEBI:59789"/>
    </ligand>
</feature>
<dbReference type="GO" id="GO:0032259">
    <property type="term" value="P:methylation"/>
    <property type="evidence" value="ECO:0007669"/>
    <property type="project" value="UniProtKB-KW"/>
</dbReference>
<dbReference type="EC" id="2.1.1.-" evidence="1"/>
<dbReference type="InterPro" id="IPR029063">
    <property type="entry name" value="SAM-dependent_MTases_sf"/>
</dbReference>
<dbReference type="EMBL" id="MCFK01010695">
    <property type="protein sequence ID" value="RKF53280.1"/>
    <property type="molecule type" value="Genomic_DNA"/>
</dbReference>
<dbReference type="STRING" id="212602.A0A420H789"/>
<dbReference type="Gene3D" id="3.40.50.150">
    <property type="entry name" value="Vaccinia Virus protein VP39"/>
    <property type="match status" value="1"/>
</dbReference>
<comment type="caution">
    <text evidence="2">The sequence shown here is derived from an EMBL/GenBank/DDBJ whole genome shotgun (WGS) entry which is preliminary data.</text>
</comment>
<sequence>MQPPSNNDNNNSILIGDDFTPIPHYKVASTTSHDFSNLLTMPIQLHEDLTSGCGGQLWPAGMVLAKHMLRYHKNTLIEARILELGAGGGVVGLSVAMGCRINKPIYITDQENMMDLVRRNIEINALETVAQELVLEWGNPLPTEVLRRQPNLILAADCVYYEPSFPLLLTTLKDLAKLSPETIIYFCFKKRRRADMRFLRAAKRIFTIEEPEDEDRNKFSRQGLYLYTFKLKYYPALKEK</sequence>